<comment type="caution">
    <text evidence="2">The sequence shown here is derived from an EMBL/GenBank/DDBJ whole genome shotgun (WGS) entry which is preliminary data.</text>
</comment>
<organism evidence="2 3">
    <name type="scientific">Rhamnella rubrinervis</name>
    <dbReference type="NCBI Taxonomy" id="2594499"/>
    <lineage>
        <taxon>Eukaryota</taxon>
        <taxon>Viridiplantae</taxon>
        <taxon>Streptophyta</taxon>
        <taxon>Embryophyta</taxon>
        <taxon>Tracheophyta</taxon>
        <taxon>Spermatophyta</taxon>
        <taxon>Magnoliopsida</taxon>
        <taxon>eudicotyledons</taxon>
        <taxon>Gunneridae</taxon>
        <taxon>Pentapetalae</taxon>
        <taxon>rosids</taxon>
        <taxon>fabids</taxon>
        <taxon>Rosales</taxon>
        <taxon>Rhamnaceae</taxon>
        <taxon>rhamnoid group</taxon>
        <taxon>Rhamneae</taxon>
        <taxon>Rhamnella</taxon>
    </lineage>
</organism>
<keyword evidence="3" id="KW-1185">Reference proteome</keyword>
<dbReference type="AlphaFoldDB" id="A0A8K0HG04"/>
<dbReference type="InterPro" id="IPR038745">
    <property type="entry name" value="AT4G37440-like"/>
</dbReference>
<sequence>MAPAQPLVDIDPDCKPRLCAEIASNKENGSSVPKTDTEGLSCIDDYENSTIGIEVLMNDENKALNCPEDVDVDIIEYRNNSDTRLAETEDPDATEYSSSFGDTASDTENYSGLSEGEAESNFFGDNDFGSAFDAFSNVFQMRKKKLTNHWRNFIRPEMWRCKWMELRIKELESQGLRYSRELAACDQRKHSGFDQFTLEECGSKSLAFSSQYNRKKAMKRMKRKRIEEMTDTASYMSHHNFFSYIENKKSDPDITTVADEFDSAVTSNHDADCNDKLGSNDEWTPFEFRDGDDSLEQVLWKIETVHTWVHKLRSQIDMVVSKNAAKFSSSENLSLLAPFDVQTSAAHSPAFSAGNGETISAGAIYASTQLIPEYDIDMTMPESVVSSFGDAIPVPDIIESTVGLLSAADVTLHQPQFGDSTEDIVDNILMHDEAAEREHTFEAEQNHREPEICDQEVTSPPIPSSELDDIVKTVASQEQSALESCLASDVHFYRCKRKRGERKAGSVVWSKRCSGDPDSQ</sequence>
<evidence type="ECO:0000313" key="2">
    <source>
        <dbReference type="EMBL" id="KAF3451048.1"/>
    </source>
</evidence>
<feature type="region of interest" description="Disordered" evidence="1">
    <location>
        <begin position="83"/>
        <end position="112"/>
    </location>
</feature>
<evidence type="ECO:0000313" key="3">
    <source>
        <dbReference type="Proteomes" id="UP000796880"/>
    </source>
</evidence>
<dbReference type="PANTHER" id="PTHR34057:SF1">
    <property type="entry name" value="ELONGATION FACTOR"/>
    <property type="match status" value="1"/>
</dbReference>
<proteinExistence type="predicted"/>
<name>A0A8K0HG04_9ROSA</name>
<dbReference type="CDD" id="cd11650">
    <property type="entry name" value="AT4G37440_like"/>
    <property type="match status" value="1"/>
</dbReference>
<feature type="region of interest" description="Disordered" evidence="1">
    <location>
        <begin position="498"/>
        <end position="520"/>
    </location>
</feature>
<dbReference type="EMBL" id="VOIH02000003">
    <property type="protein sequence ID" value="KAF3451048.1"/>
    <property type="molecule type" value="Genomic_DNA"/>
</dbReference>
<gene>
    <name evidence="2" type="ORF">FNV43_RR07137</name>
</gene>
<dbReference type="PANTHER" id="PTHR34057">
    <property type="entry name" value="ELONGATION FACTOR"/>
    <property type="match status" value="1"/>
</dbReference>
<dbReference type="Proteomes" id="UP000796880">
    <property type="component" value="Unassembled WGS sequence"/>
</dbReference>
<reference evidence="2" key="1">
    <citation type="submission" date="2020-03" db="EMBL/GenBank/DDBJ databases">
        <title>A high-quality chromosome-level genome assembly of a woody plant with both climbing and erect habits, Rhamnella rubrinervis.</title>
        <authorList>
            <person name="Lu Z."/>
            <person name="Yang Y."/>
            <person name="Zhu X."/>
            <person name="Sun Y."/>
        </authorList>
    </citation>
    <scope>NUCLEOTIDE SEQUENCE</scope>
    <source>
        <strain evidence="2">BYM</strain>
        <tissue evidence="2">Leaf</tissue>
    </source>
</reference>
<feature type="compositionally biased region" description="Polar residues" evidence="1">
    <location>
        <begin position="95"/>
        <end position="112"/>
    </location>
</feature>
<protein>
    <submittedName>
        <fullName evidence="2">Uncharacterized protein</fullName>
    </submittedName>
</protein>
<dbReference type="OrthoDB" id="21648at2759"/>
<evidence type="ECO:0000256" key="1">
    <source>
        <dbReference type="SAM" id="MobiDB-lite"/>
    </source>
</evidence>
<accession>A0A8K0HG04</accession>